<dbReference type="CDD" id="cd04334">
    <property type="entry name" value="ProRS-INS"/>
    <property type="match status" value="1"/>
</dbReference>
<dbReference type="InterPro" id="IPR004154">
    <property type="entry name" value="Anticodon-bd"/>
</dbReference>
<keyword evidence="13" id="KW-1185">Reference proteome</keyword>
<dbReference type="NCBIfam" id="NF006625">
    <property type="entry name" value="PRK09194.1"/>
    <property type="match status" value="1"/>
</dbReference>
<dbReference type="FunFam" id="3.30.930.10:FF:000042">
    <property type="entry name" value="probable proline--tRNA ligase, mitochondrial"/>
    <property type="match status" value="1"/>
</dbReference>
<comment type="catalytic activity">
    <reaction evidence="9 10">
        <text>tRNA(Pro) + L-proline + ATP = L-prolyl-tRNA(Pro) + AMP + diphosphate</text>
        <dbReference type="Rhea" id="RHEA:14305"/>
        <dbReference type="Rhea" id="RHEA-COMP:9700"/>
        <dbReference type="Rhea" id="RHEA-COMP:9702"/>
        <dbReference type="ChEBI" id="CHEBI:30616"/>
        <dbReference type="ChEBI" id="CHEBI:33019"/>
        <dbReference type="ChEBI" id="CHEBI:60039"/>
        <dbReference type="ChEBI" id="CHEBI:78442"/>
        <dbReference type="ChEBI" id="CHEBI:78532"/>
        <dbReference type="ChEBI" id="CHEBI:456215"/>
        <dbReference type="EC" id="6.1.1.15"/>
    </reaction>
</comment>
<dbReference type="SUPFAM" id="SSF52954">
    <property type="entry name" value="Class II aaRS ABD-related"/>
    <property type="match status" value="1"/>
</dbReference>
<keyword evidence="8 10" id="KW-0030">Aminoacyl-tRNA synthetase</keyword>
<evidence type="ECO:0000256" key="4">
    <source>
        <dbReference type="ARBA" id="ARBA00022598"/>
    </source>
</evidence>
<organism evidence="12 13">
    <name type="scientific">Halarsenatibacter silvermanii</name>
    <dbReference type="NCBI Taxonomy" id="321763"/>
    <lineage>
        <taxon>Bacteria</taxon>
        <taxon>Bacillati</taxon>
        <taxon>Bacillota</taxon>
        <taxon>Clostridia</taxon>
        <taxon>Halanaerobiales</taxon>
        <taxon>Halarsenatibacteraceae</taxon>
        <taxon>Halarsenatibacter</taxon>
    </lineage>
</organism>
<comment type="function">
    <text evidence="10">Catalyzes the attachment of proline to tRNA(Pro) in a two-step reaction: proline is first activated by ATP to form Pro-AMP and then transferred to the acceptor end of tRNA(Pro). As ProRS can inadvertently accommodate and process non-cognate amino acids such as alanine and cysteine, to avoid such errors it has two additional distinct editing activities against alanine. One activity is designated as 'pretransfer' editing and involves the tRNA(Pro)-independent hydrolysis of activated Ala-AMP. The other activity is designated 'posttransfer' editing and involves deacylation of mischarged Ala-tRNA(Pro). The misacylated Cys-tRNA(Pro) is not edited by ProRS.</text>
</comment>
<dbReference type="SUPFAM" id="SSF55826">
    <property type="entry name" value="YbaK/ProRS associated domain"/>
    <property type="match status" value="1"/>
</dbReference>
<dbReference type="Gene3D" id="3.30.930.10">
    <property type="entry name" value="Bira Bifunctional Protein, Domain 2"/>
    <property type="match status" value="2"/>
</dbReference>
<comment type="subcellular location">
    <subcellularLocation>
        <location evidence="1 10">Cytoplasm</location>
    </subcellularLocation>
</comment>
<evidence type="ECO:0000256" key="7">
    <source>
        <dbReference type="ARBA" id="ARBA00022917"/>
    </source>
</evidence>
<evidence type="ECO:0000256" key="9">
    <source>
        <dbReference type="ARBA" id="ARBA00047671"/>
    </source>
</evidence>
<evidence type="ECO:0000256" key="8">
    <source>
        <dbReference type="ARBA" id="ARBA00023146"/>
    </source>
</evidence>
<evidence type="ECO:0000256" key="2">
    <source>
        <dbReference type="ARBA" id="ARBA00011738"/>
    </source>
</evidence>
<comment type="subunit">
    <text evidence="2 10">Homodimer.</text>
</comment>
<comment type="domain">
    <text evidence="10">Consists of three domains: the N-terminal catalytic domain, the editing domain and the C-terminal anticodon-binding domain.</text>
</comment>
<evidence type="ECO:0000259" key="11">
    <source>
        <dbReference type="PROSITE" id="PS50862"/>
    </source>
</evidence>
<dbReference type="GO" id="GO:0140096">
    <property type="term" value="F:catalytic activity, acting on a protein"/>
    <property type="evidence" value="ECO:0007669"/>
    <property type="project" value="UniProtKB-ARBA"/>
</dbReference>
<evidence type="ECO:0000256" key="3">
    <source>
        <dbReference type="ARBA" id="ARBA00022490"/>
    </source>
</evidence>
<gene>
    <name evidence="10" type="primary">proS</name>
    <name evidence="12" type="ORF">SAMN04488692_10658</name>
</gene>
<accession>A0A1G9LGU1</accession>
<dbReference type="NCBIfam" id="TIGR00409">
    <property type="entry name" value="proS_fam_II"/>
    <property type="match status" value="1"/>
</dbReference>
<dbReference type="PANTHER" id="PTHR42753:SF2">
    <property type="entry name" value="PROLINE--TRNA LIGASE"/>
    <property type="match status" value="1"/>
</dbReference>
<dbReference type="InterPro" id="IPR023717">
    <property type="entry name" value="Pro-tRNA-Synthase_IIa_type1"/>
</dbReference>
<dbReference type="InterPro" id="IPR004500">
    <property type="entry name" value="Pro-tRNA-synth_IIa_bac-type"/>
</dbReference>
<dbReference type="STRING" id="321763.SAMN04488692_10658"/>
<dbReference type="PIRSF" id="PIRSF001535">
    <property type="entry name" value="ProRS_1"/>
    <property type="match status" value="1"/>
</dbReference>
<dbReference type="HAMAP" id="MF_01569">
    <property type="entry name" value="Pro_tRNA_synth_type1"/>
    <property type="match status" value="1"/>
</dbReference>
<dbReference type="AlphaFoldDB" id="A0A1G9LGU1"/>
<dbReference type="OrthoDB" id="9809052at2"/>
<dbReference type="Pfam" id="PF00587">
    <property type="entry name" value="tRNA-synt_2b"/>
    <property type="match status" value="1"/>
</dbReference>
<evidence type="ECO:0000256" key="6">
    <source>
        <dbReference type="ARBA" id="ARBA00022840"/>
    </source>
</evidence>
<keyword evidence="4 10" id="KW-0436">Ligase</keyword>
<evidence type="ECO:0000256" key="5">
    <source>
        <dbReference type="ARBA" id="ARBA00022741"/>
    </source>
</evidence>
<evidence type="ECO:0000256" key="10">
    <source>
        <dbReference type="HAMAP-Rule" id="MF_01569"/>
    </source>
</evidence>
<dbReference type="Gene3D" id="3.40.50.800">
    <property type="entry name" value="Anticodon-binding domain"/>
    <property type="match status" value="1"/>
</dbReference>
<dbReference type="GO" id="GO:0005829">
    <property type="term" value="C:cytosol"/>
    <property type="evidence" value="ECO:0007669"/>
    <property type="project" value="TreeGrafter"/>
</dbReference>
<dbReference type="InterPro" id="IPR002316">
    <property type="entry name" value="Pro-tRNA-ligase_IIa"/>
</dbReference>
<evidence type="ECO:0000256" key="1">
    <source>
        <dbReference type="ARBA" id="ARBA00004496"/>
    </source>
</evidence>
<dbReference type="InterPro" id="IPR050062">
    <property type="entry name" value="Pro-tRNA_synthetase"/>
</dbReference>
<comment type="similarity">
    <text evidence="10">Belongs to the class-II aminoacyl-tRNA synthetase family. ProS type 1 subfamily.</text>
</comment>
<dbReference type="GO" id="GO:0016740">
    <property type="term" value="F:transferase activity"/>
    <property type="evidence" value="ECO:0007669"/>
    <property type="project" value="UniProtKB-ARBA"/>
</dbReference>
<dbReference type="InterPro" id="IPR044140">
    <property type="entry name" value="ProRS_anticodon_short"/>
</dbReference>
<dbReference type="PRINTS" id="PR01046">
    <property type="entry name" value="TRNASYNTHPRO"/>
</dbReference>
<dbReference type="GO" id="GO:0002161">
    <property type="term" value="F:aminoacyl-tRNA deacylase activity"/>
    <property type="evidence" value="ECO:0007669"/>
    <property type="project" value="InterPro"/>
</dbReference>
<keyword evidence="3 10" id="KW-0963">Cytoplasm</keyword>
<dbReference type="SUPFAM" id="SSF55681">
    <property type="entry name" value="Class II aaRS and biotin synthetases"/>
    <property type="match status" value="1"/>
</dbReference>
<dbReference type="Pfam" id="PF04073">
    <property type="entry name" value="tRNA_edit"/>
    <property type="match status" value="1"/>
</dbReference>
<name>A0A1G9LGU1_9FIRM</name>
<dbReference type="EMBL" id="FNGO01000006">
    <property type="protein sequence ID" value="SDL61180.1"/>
    <property type="molecule type" value="Genomic_DNA"/>
</dbReference>
<dbReference type="RefSeq" id="WP_089759130.1">
    <property type="nucleotide sequence ID" value="NZ_FNGO01000006.1"/>
</dbReference>
<protein>
    <recommendedName>
        <fullName evidence="10">Proline--tRNA ligase</fullName>
        <ecNumber evidence="10">6.1.1.15</ecNumber>
    </recommendedName>
    <alternativeName>
        <fullName evidence="10">Prolyl-tRNA synthetase</fullName>
        <shortName evidence="10">ProRS</shortName>
    </alternativeName>
</protein>
<dbReference type="InterPro" id="IPR007214">
    <property type="entry name" value="YbaK/aa-tRNA-synth-assoc-dom"/>
</dbReference>
<dbReference type="InterPro" id="IPR033730">
    <property type="entry name" value="ProRS_core_prok"/>
</dbReference>
<dbReference type="CDD" id="cd00779">
    <property type="entry name" value="ProRS_core_prok"/>
    <property type="match status" value="1"/>
</dbReference>
<dbReference type="Pfam" id="PF03129">
    <property type="entry name" value="HGTP_anticodon"/>
    <property type="match status" value="1"/>
</dbReference>
<keyword evidence="6 10" id="KW-0067">ATP-binding</keyword>
<reference evidence="12 13" key="1">
    <citation type="submission" date="2016-10" db="EMBL/GenBank/DDBJ databases">
        <authorList>
            <person name="de Groot N.N."/>
        </authorList>
    </citation>
    <scope>NUCLEOTIDE SEQUENCE [LARGE SCALE GENOMIC DNA]</scope>
    <source>
        <strain evidence="12 13">SLAS-1</strain>
    </source>
</reference>
<feature type="domain" description="Aminoacyl-transfer RNA synthetases class-II family profile" evidence="11">
    <location>
        <begin position="38"/>
        <end position="466"/>
    </location>
</feature>
<evidence type="ECO:0000313" key="13">
    <source>
        <dbReference type="Proteomes" id="UP000199476"/>
    </source>
</evidence>
<dbReference type="InterPro" id="IPR036621">
    <property type="entry name" value="Anticodon-bd_dom_sf"/>
</dbReference>
<dbReference type="InterPro" id="IPR045864">
    <property type="entry name" value="aa-tRNA-synth_II/BPL/LPL"/>
</dbReference>
<dbReference type="Proteomes" id="UP000199476">
    <property type="component" value="Unassembled WGS sequence"/>
</dbReference>
<dbReference type="InterPro" id="IPR006195">
    <property type="entry name" value="aa-tRNA-synth_II"/>
</dbReference>
<sequence length="569" mass="64357">MKLSEYYLPTLKEEPADAHIPSHRLMLRSGMIRKLSAGVYSYLPLGYRVIKKIQSIVREEMDRKGCQELLMPAMQTSEIWKESERWEDFGPLMIRFEDRQEREYCLGPTHEEVVADLIRDEIKSYKKLPYNLYQIQTKVRDEIRPRFGLMRAREFIMKDAYSLDLDFEGLDESYQDMYEAYSRVFERCGLDTRVVEADTGAMGGKDSHEFMVLADSGEDDLAFCTECEYAANVERATADFELEESAEKAESLEKVHTPGATTIEELESMLEVDSSQMVKTMAYFADEKPVVALVRGDDQLNEVKLRNYFEAVTLRPAEAEEFSEHFGSVAGFIGPVDLKDDVEIVADRRIQNMSSAVTGANERDYHLINVEIDRDVEGLREYTDLREVKEGDSCPKCGASLEIKAGIEVGHIFKLGTKYSESMGATYLDENGSEKPIVMGSYGIGISRLAAAAIEQNHDDKGIVWPKPLAPFQVEILALGNSDEVEEEAKKLYQELQAEGVETLLDDRDERAGVKFNDAELIGIPLQVIVGSRSLSEGKVEVEFRESGEQCNIDRDGAAERLTEMLEDI</sequence>
<keyword evidence="7 10" id="KW-0648">Protein biosynthesis</keyword>
<dbReference type="PROSITE" id="PS50862">
    <property type="entry name" value="AA_TRNA_LIGASE_II"/>
    <property type="match status" value="1"/>
</dbReference>
<evidence type="ECO:0000313" key="12">
    <source>
        <dbReference type="EMBL" id="SDL61180.1"/>
    </source>
</evidence>
<keyword evidence="5 10" id="KW-0547">Nucleotide-binding</keyword>
<dbReference type="InterPro" id="IPR036754">
    <property type="entry name" value="YbaK/aa-tRNA-synt-asso_dom_sf"/>
</dbReference>
<dbReference type="CDD" id="cd00861">
    <property type="entry name" value="ProRS_anticodon_short"/>
    <property type="match status" value="1"/>
</dbReference>
<dbReference type="InterPro" id="IPR002314">
    <property type="entry name" value="aa-tRNA-synt_IIb"/>
</dbReference>
<dbReference type="FunFam" id="3.30.930.10:FF:000062">
    <property type="entry name" value="Proline--tRNA ligase"/>
    <property type="match status" value="1"/>
</dbReference>
<dbReference type="GO" id="GO:0006433">
    <property type="term" value="P:prolyl-tRNA aminoacylation"/>
    <property type="evidence" value="ECO:0007669"/>
    <property type="project" value="UniProtKB-UniRule"/>
</dbReference>
<dbReference type="PANTHER" id="PTHR42753">
    <property type="entry name" value="MITOCHONDRIAL RIBOSOME PROTEIN L39/PROLYL-TRNA LIGASE FAMILY MEMBER"/>
    <property type="match status" value="1"/>
</dbReference>
<dbReference type="EC" id="6.1.1.15" evidence="10"/>
<proteinExistence type="inferred from homology"/>
<dbReference type="GO" id="GO:0004827">
    <property type="term" value="F:proline-tRNA ligase activity"/>
    <property type="evidence" value="ECO:0007669"/>
    <property type="project" value="UniProtKB-UniRule"/>
</dbReference>
<dbReference type="GO" id="GO:0005524">
    <property type="term" value="F:ATP binding"/>
    <property type="evidence" value="ECO:0007669"/>
    <property type="project" value="UniProtKB-UniRule"/>
</dbReference>